<organism evidence="1">
    <name type="scientific">uncultured Candidatus Melainabacteria bacterium</name>
    <dbReference type="NCBI Taxonomy" id="2682970"/>
    <lineage>
        <taxon>Bacteria</taxon>
        <taxon>Bacillati</taxon>
        <taxon>Candidatus Melainabacteria</taxon>
        <taxon>environmental samples</taxon>
    </lineage>
</organism>
<name>A0A650EKI9_9BACT</name>
<dbReference type="EMBL" id="MN577570">
    <property type="protein sequence ID" value="QGT49741.1"/>
    <property type="molecule type" value="Genomic_DNA"/>
</dbReference>
<dbReference type="AlphaFoldDB" id="A0A650EKI9"/>
<evidence type="ECO:0000313" key="1">
    <source>
        <dbReference type="EMBL" id="QGT49741.1"/>
    </source>
</evidence>
<protein>
    <submittedName>
        <fullName evidence="1">Uncharacterized protein</fullName>
    </submittedName>
</protein>
<proteinExistence type="predicted"/>
<gene>
    <name evidence="1" type="ORF">Melaina855_1280</name>
</gene>
<sequence length="214" mass="25353">MKKLFTGILLVIFGLFSVILPISAKDQATSYPEDVNSQQIADDEYTEDIDIEKMYRDMPVPEFKYVHNIDPGEYQDTMYSTWSPYPLFRLTAPLFFKTVAIEPGYYLLTPREHNGEWFMLFKQQGKVKYIVPCYLKEMVPLDFYKNNLPQIKMTKIQLIREKTLKFVGKHFNSSKRKPIPDTYLEASDLDNNFLSVIVYWGNYRYYMVLRTIQL</sequence>
<accession>A0A650EKI9</accession>
<reference evidence="1" key="1">
    <citation type="journal article" date="2020" name="J. ISSAAS">
        <title>Lactobacilli and other gastrointestinal microbiota of Peromyscus leucopus, reservoir host for agents of Lyme disease and other zoonoses in North America.</title>
        <authorList>
            <person name="Milovic A."/>
            <person name="Bassam K."/>
            <person name="Shao H."/>
            <person name="Chatzistamou I."/>
            <person name="Tufts D.M."/>
            <person name="Diuk-Wasser M."/>
            <person name="Barbour A.G."/>
        </authorList>
    </citation>
    <scope>NUCLEOTIDE SEQUENCE</scope>
    <source>
        <strain evidence="1">LL20</strain>
    </source>
</reference>